<evidence type="ECO:0000313" key="2">
    <source>
        <dbReference type="EMBL" id="ADQ78656.1"/>
    </source>
</evidence>
<dbReference type="RefSeq" id="WP_013444025.1">
    <property type="nucleotide sequence ID" value="NC_014734.1"/>
</dbReference>
<dbReference type="OrthoDB" id="9813965at2"/>
<dbReference type="STRING" id="694427.Palpr_0497"/>
<dbReference type="HOGENOM" id="CLU_134973_6_2_10"/>
<dbReference type="Proteomes" id="UP000008718">
    <property type="component" value="Chromosome"/>
</dbReference>
<accession>E4T1R2</accession>
<dbReference type="EMBL" id="CP002345">
    <property type="protein sequence ID" value="ADQ78656.1"/>
    <property type="molecule type" value="Genomic_DNA"/>
</dbReference>
<dbReference type="InterPro" id="IPR006121">
    <property type="entry name" value="HMA_dom"/>
</dbReference>
<sequence length="69" mass="7559">MIEKTLKIEGMHCKKCVAKVEAALRGIDATSLDVNQDKNEALVCFENEIADALLSEAIQKVGFTLISIH</sequence>
<dbReference type="AlphaFoldDB" id="E4T1R2"/>
<name>E4T1R2_PALPW</name>
<evidence type="ECO:0000259" key="1">
    <source>
        <dbReference type="PROSITE" id="PS50846"/>
    </source>
</evidence>
<reference evidence="2 3" key="2">
    <citation type="journal article" date="2011" name="Stand. Genomic Sci.">
        <title>Complete genome sequence of Paludibacter propionicigenes type strain (WB4).</title>
        <authorList>
            <person name="Gronow S."/>
            <person name="Munk C."/>
            <person name="Lapidus A."/>
            <person name="Nolan M."/>
            <person name="Lucas S."/>
            <person name="Hammon N."/>
            <person name="Deshpande S."/>
            <person name="Cheng J.F."/>
            <person name="Tapia R."/>
            <person name="Han C."/>
            <person name="Goodwin L."/>
            <person name="Pitluck S."/>
            <person name="Liolios K."/>
            <person name="Ivanova N."/>
            <person name="Mavromatis K."/>
            <person name="Mikhailova N."/>
            <person name="Pati A."/>
            <person name="Chen A."/>
            <person name="Palaniappan K."/>
            <person name="Land M."/>
            <person name="Hauser L."/>
            <person name="Chang Y.J."/>
            <person name="Jeffries C.D."/>
            <person name="Brambilla E."/>
            <person name="Rohde M."/>
            <person name="Goker M."/>
            <person name="Detter J.C."/>
            <person name="Woyke T."/>
            <person name="Bristow J."/>
            <person name="Eisen J.A."/>
            <person name="Markowitz V."/>
            <person name="Hugenholtz P."/>
            <person name="Kyrpides N.C."/>
            <person name="Klenk H.P."/>
        </authorList>
    </citation>
    <scope>NUCLEOTIDE SEQUENCE [LARGE SCALE GENOMIC DNA]</scope>
    <source>
        <strain evidence="3">DSM 17365 / JCM 13257 / WB4</strain>
    </source>
</reference>
<dbReference type="CDD" id="cd00371">
    <property type="entry name" value="HMA"/>
    <property type="match status" value="1"/>
</dbReference>
<dbReference type="PROSITE" id="PS50846">
    <property type="entry name" value="HMA_2"/>
    <property type="match status" value="1"/>
</dbReference>
<keyword evidence="3" id="KW-1185">Reference proteome</keyword>
<dbReference type="KEGG" id="ppn:Palpr_0497"/>
<gene>
    <name evidence="2" type="ordered locus">Palpr_0497</name>
</gene>
<dbReference type="GO" id="GO:0046872">
    <property type="term" value="F:metal ion binding"/>
    <property type="evidence" value="ECO:0007669"/>
    <property type="project" value="InterPro"/>
</dbReference>
<reference key="1">
    <citation type="submission" date="2010-11" db="EMBL/GenBank/DDBJ databases">
        <title>The complete genome of Paludibacter propionicigenes DSM 17365.</title>
        <authorList>
            <consortium name="US DOE Joint Genome Institute (JGI-PGF)"/>
            <person name="Lucas S."/>
            <person name="Copeland A."/>
            <person name="Lapidus A."/>
            <person name="Bruce D."/>
            <person name="Goodwin L."/>
            <person name="Pitluck S."/>
            <person name="Kyrpides N."/>
            <person name="Mavromatis K."/>
            <person name="Ivanova N."/>
            <person name="Munk A.C."/>
            <person name="Brettin T."/>
            <person name="Detter J.C."/>
            <person name="Han C."/>
            <person name="Tapia R."/>
            <person name="Land M."/>
            <person name="Hauser L."/>
            <person name="Markowitz V."/>
            <person name="Cheng J.-F."/>
            <person name="Hugenholtz P."/>
            <person name="Woyke T."/>
            <person name="Wu D."/>
            <person name="Gronow S."/>
            <person name="Wellnitz S."/>
            <person name="Brambilla E."/>
            <person name="Klenk H.-P."/>
            <person name="Eisen J.A."/>
        </authorList>
    </citation>
    <scope>NUCLEOTIDE SEQUENCE</scope>
    <source>
        <strain>WB4</strain>
    </source>
</reference>
<protein>
    <submittedName>
        <fullName evidence="2">Heavy metal transport/detoxification protein</fullName>
    </submittedName>
</protein>
<dbReference type="Gene3D" id="3.30.70.100">
    <property type="match status" value="1"/>
</dbReference>
<dbReference type="InterPro" id="IPR036163">
    <property type="entry name" value="HMA_dom_sf"/>
</dbReference>
<proteinExistence type="predicted"/>
<dbReference type="eggNOG" id="COG2608">
    <property type="taxonomic scope" value="Bacteria"/>
</dbReference>
<dbReference type="SUPFAM" id="SSF55008">
    <property type="entry name" value="HMA, heavy metal-associated domain"/>
    <property type="match status" value="1"/>
</dbReference>
<organism evidence="2 3">
    <name type="scientific">Paludibacter propionicigenes (strain DSM 17365 / JCM 13257 / WB4)</name>
    <dbReference type="NCBI Taxonomy" id="694427"/>
    <lineage>
        <taxon>Bacteria</taxon>
        <taxon>Pseudomonadati</taxon>
        <taxon>Bacteroidota</taxon>
        <taxon>Bacteroidia</taxon>
        <taxon>Bacteroidales</taxon>
        <taxon>Paludibacteraceae</taxon>
        <taxon>Paludibacter</taxon>
    </lineage>
</organism>
<evidence type="ECO:0000313" key="3">
    <source>
        <dbReference type="Proteomes" id="UP000008718"/>
    </source>
</evidence>
<feature type="domain" description="HMA" evidence="1">
    <location>
        <begin position="2"/>
        <end position="66"/>
    </location>
</feature>
<dbReference type="Pfam" id="PF00403">
    <property type="entry name" value="HMA"/>
    <property type="match status" value="1"/>
</dbReference>